<dbReference type="AlphaFoldDB" id="A0A2P2NAV6"/>
<protein>
    <submittedName>
        <fullName evidence="1">Uncharacterized protein</fullName>
    </submittedName>
</protein>
<evidence type="ECO:0000313" key="1">
    <source>
        <dbReference type="EMBL" id="MBX39601.1"/>
    </source>
</evidence>
<organism evidence="1">
    <name type="scientific">Rhizophora mucronata</name>
    <name type="common">Asiatic mangrove</name>
    <dbReference type="NCBI Taxonomy" id="61149"/>
    <lineage>
        <taxon>Eukaryota</taxon>
        <taxon>Viridiplantae</taxon>
        <taxon>Streptophyta</taxon>
        <taxon>Embryophyta</taxon>
        <taxon>Tracheophyta</taxon>
        <taxon>Spermatophyta</taxon>
        <taxon>Magnoliopsida</taxon>
        <taxon>eudicotyledons</taxon>
        <taxon>Gunneridae</taxon>
        <taxon>Pentapetalae</taxon>
        <taxon>rosids</taxon>
        <taxon>fabids</taxon>
        <taxon>Malpighiales</taxon>
        <taxon>Rhizophoraceae</taxon>
        <taxon>Rhizophora</taxon>
    </lineage>
</organism>
<dbReference type="EMBL" id="GGEC01059117">
    <property type="protein sequence ID" value="MBX39601.1"/>
    <property type="molecule type" value="Transcribed_RNA"/>
</dbReference>
<accession>A0A2P2NAV6</accession>
<proteinExistence type="predicted"/>
<sequence>MSCEFEICYGNVNGVNKDVVTVWNRGL</sequence>
<reference evidence="1" key="1">
    <citation type="submission" date="2018-02" db="EMBL/GenBank/DDBJ databases">
        <title>Rhizophora mucronata_Transcriptome.</title>
        <authorList>
            <person name="Meera S.P."/>
            <person name="Sreeshan A."/>
            <person name="Augustine A."/>
        </authorList>
    </citation>
    <scope>NUCLEOTIDE SEQUENCE</scope>
    <source>
        <tissue evidence="1">Leaf</tissue>
    </source>
</reference>
<name>A0A2P2NAV6_RHIMU</name>